<dbReference type="EMBL" id="CP126217">
    <property type="protein sequence ID" value="WIA18625.1"/>
    <property type="molecule type" value="Genomic_DNA"/>
</dbReference>
<dbReference type="SUPFAM" id="SSF47473">
    <property type="entry name" value="EF-hand"/>
    <property type="match status" value="1"/>
</dbReference>
<feature type="domain" description="EF-hand" evidence="2">
    <location>
        <begin position="77"/>
        <end position="112"/>
    </location>
</feature>
<proteinExistence type="predicted"/>
<sequence>MIVQDSSSRTLSSQDIEAAWSILCPNGRSLCRAEAEALLQSFYPGKLGPKQLRSLVPLGGISCEWLAQLLVEMPLAQGVDVCSQAFSVLDPDKNGAADMATLKRFMKQLHNIELSEGELLMLQQVADTDMDGAISLDDFRVLFSRQQAAPLAAPAPACSLQPSAPAADSS</sequence>
<keyword evidence="4" id="KW-1185">Reference proteome</keyword>
<protein>
    <recommendedName>
        <fullName evidence="2">EF-hand domain-containing protein</fullName>
    </recommendedName>
</protein>
<evidence type="ECO:0000259" key="2">
    <source>
        <dbReference type="PROSITE" id="PS50222"/>
    </source>
</evidence>
<dbReference type="Gene3D" id="1.10.238.10">
    <property type="entry name" value="EF-hand"/>
    <property type="match status" value="1"/>
</dbReference>
<dbReference type="InterPro" id="IPR011992">
    <property type="entry name" value="EF-hand-dom_pair"/>
</dbReference>
<dbReference type="Pfam" id="PF13833">
    <property type="entry name" value="EF-hand_8"/>
    <property type="match status" value="1"/>
</dbReference>
<gene>
    <name evidence="3" type="ORF">OEZ85_003331</name>
</gene>
<name>A0ABY8UB62_TETOB</name>
<evidence type="ECO:0000313" key="4">
    <source>
        <dbReference type="Proteomes" id="UP001244341"/>
    </source>
</evidence>
<dbReference type="Proteomes" id="UP001244341">
    <property type="component" value="Chromosome 10b"/>
</dbReference>
<keyword evidence="1" id="KW-0106">Calcium</keyword>
<evidence type="ECO:0000313" key="3">
    <source>
        <dbReference type="EMBL" id="WIA18625.1"/>
    </source>
</evidence>
<dbReference type="InterPro" id="IPR002048">
    <property type="entry name" value="EF_hand_dom"/>
</dbReference>
<dbReference type="PROSITE" id="PS00018">
    <property type="entry name" value="EF_HAND_1"/>
    <property type="match status" value="1"/>
</dbReference>
<dbReference type="InterPro" id="IPR018247">
    <property type="entry name" value="EF_Hand_1_Ca_BS"/>
</dbReference>
<organism evidence="3 4">
    <name type="scientific">Tetradesmus obliquus</name>
    <name type="common">Green alga</name>
    <name type="synonym">Acutodesmus obliquus</name>
    <dbReference type="NCBI Taxonomy" id="3088"/>
    <lineage>
        <taxon>Eukaryota</taxon>
        <taxon>Viridiplantae</taxon>
        <taxon>Chlorophyta</taxon>
        <taxon>core chlorophytes</taxon>
        <taxon>Chlorophyceae</taxon>
        <taxon>CS clade</taxon>
        <taxon>Sphaeropleales</taxon>
        <taxon>Scenedesmaceae</taxon>
        <taxon>Tetradesmus</taxon>
    </lineage>
</organism>
<evidence type="ECO:0000256" key="1">
    <source>
        <dbReference type="ARBA" id="ARBA00022837"/>
    </source>
</evidence>
<reference evidence="3 4" key="1">
    <citation type="submission" date="2023-05" db="EMBL/GenBank/DDBJ databases">
        <title>A 100% complete, gapless, phased diploid assembly of the Scenedesmus obliquus UTEX 3031 genome.</title>
        <authorList>
            <person name="Biondi T.C."/>
            <person name="Hanschen E.R."/>
            <person name="Kwon T."/>
            <person name="Eng W."/>
            <person name="Kruse C.P.S."/>
            <person name="Koehler S.I."/>
            <person name="Kunde Y."/>
            <person name="Gleasner C.D."/>
            <person name="You Mak K.T."/>
            <person name="Polle J."/>
            <person name="Hovde B.T."/>
            <person name="Starkenburg S.R."/>
        </authorList>
    </citation>
    <scope>NUCLEOTIDE SEQUENCE [LARGE SCALE GENOMIC DNA]</scope>
    <source>
        <strain evidence="3 4">DOE0152z</strain>
    </source>
</reference>
<dbReference type="PROSITE" id="PS50222">
    <property type="entry name" value="EF_HAND_2"/>
    <property type="match status" value="1"/>
</dbReference>
<accession>A0ABY8UB62</accession>